<reference evidence="1" key="2">
    <citation type="journal article" date="2015" name="Data Brief">
        <title>Shoot transcriptome of the giant reed, Arundo donax.</title>
        <authorList>
            <person name="Barrero R.A."/>
            <person name="Guerrero F.D."/>
            <person name="Moolhuijzen P."/>
            <person name="Goolsby J.A."/>
            <person name="Tidwell J."/>
            <person name="Bellgard S.E."/>
            <person name="Bellgard M.I."/>
        </authorList>
    </citation>
    <scope>NUCLEOTIDE SEQUENCE</scope>
    <source>
        <tissue evidence="1">Shoot tissue taken approximately 20 cm above the soil surface</tissue>
    </source>
</reference>
<name>A0A0A8YVU5_ARUDO</name>
<proteinExistence type="predicted"/>
<sequence>MTGILDMDVFSYTCQARAIFSLFVVRLRILLQVKGRALHVFSFSEMVV</sequence>
<protein>
    <submittedName>
        <fullName evidence="1">Uncharacterized protein</fullName>
    </submittedName>
</protein>
<dbReference type="EMBL" id="GBRH01268362">
    <property type="protein sequence ID" value="JAD29533.1"/>
    <property type="molecule type" value="Transcribed_RNA"/>
</dbReference>
<organism evidence="1">
    <name type="scientific">Arundo donax</name>
    <name type="common">Giant reed</name>
    <name type="synonym">Donax arundinaceus</name>
    <dbReference type="NCBI Taxonomy" id="35708"/>
    <lineage>
        <taxon>Eukaryota</taxon>
        <taxon>Viridiplantae</taxon>
        <taxon>Streptophyta</taxon>
        <taxon>Embryophyta</taxon>
        <taxon>Tracheophyta</taxon>
        <taxon>Spermatophyta</taxon>
        <taxon>Magnoliopsida</taxon>
        <taxon>Liliopsida</taxon>
        <taxon>Poales</taxon>
        <taxon>Poaceae</taxon>
        <taxon>PACMAD clade</taxon>
        <taxon>Arundinoideae</taxon>
        <taxon>Arundineae</taxon>
        <taxon>Arundo</taxon>
    </lineage>
</organism>
<accession>A0A0A8YVU5</accession>
<reference evidence="1" key="1">
    <citation type="submission" date="2014-09" db="EMBL/GenBank/DDBJ databases">
        <authorList>
            <person name="Magalhaes I.L.F."/>
            <person name="Oliveira U."/>
            <person name="Santos F.R."/>
            <person name="Vidigal T.H.D.A."/>
            <person name="Brescovit A.D."/>
            <person name="Santos A.J."/>
        </authorList>
    </citation>
    <scope>NUCLEOTIDE SEQUENCE</scope>
    <source>
        <tissue evidence="1">Shoot tissue taken approximately 20 cm above the soil surface</tissue>
    </source>
</reference>
<evidence type="ECO:0000313" key="1">
    <source>
        <dbReference type="EMBL" id="JAD29533.1"/>
    </source>
</evidence>
<dbReference type="AlphaFoldDB" id="A0A0A8YVU5"/>